<feature type="compositionally biased region" description="Acidic residues" evidence="8">
    <location>
        <begin position="32"/>
        <end position="41"/>
    </location>
</feature>
<evidence type="ECO:0000259" key="10">
    <source>
        <dbReference type="Pfam" id="PF01490"/>
    </source>
</evidence>
<feature type="region of interest" description="Disordered" evidence="8">
    <location>
        <begin position="1"/>
        <end position="111"/>
    </location>
</feature>
<feature type="transmembrane region" description="Helical" evidence="9">
    <location>
        <begin position="221"/>
        <end position="246"/>
    </location>
</feature>
<dbReference type="PANTHER" id="PTHR22950">
    <property type="entry name" value="AMINO ACID TRANSPORTER"/>
    <property type="match status" value="1"/>
</dbReference>
<dbReference type="GO" id="GO:0016020">
    <property type="term" value="C:membrane"/>
    <property type="evidence" value="ECO:0007669"/>
    <property type="project" value="UniProtKB-SubCell"/>
</dbReference>
<evidence type="ECO:0000256" key="2">
    <source>
        <dbReference type="ARBA" id="ARBA00008066"/>
    </source>
</evidence>
<keyword evidence="3" id="KW-0813">Transport</keyword>
<keyword evidence="4 9" id="KW-0812">Transmembrane</keyword>
<sequence>MAKAKSNSHGRNNEDSSSRNPEEDVGLLAEEAGSEDEDEDKDIIVHSGAGQGQDEHQAHTPRTPNRVRFDLPALENGGLNTNHGRAPPVYDDDEDEEPRVHPSFRNQPFTPLLTGIEAPSVTVASGPWHNDEDVHTWAERERSRPKSNLRNAFMNMANSIIGAGIIGQPYAFRQAGLLTGVILLVALTITVDWTIRLIVINSKLSGRDSFQGTVEFCFGRTGLIAISVAQWAFAFGGMIAFCIIVGDSIPHVLTAVFPGLRDVPVLGLLANRRAVIMIFVLGISYPLSLYRDIAKLAKASTLALISMMIILFTVVTQGFMVPKEDRGELTTPLLTINDGVFQAIGVISFG</sequence>
<evidence type="ECO:0000256" key="5">
    <source>
        <dbReference type="ARBA" id="ARBA00022970"/>
    </source>
</evidence>
<dbReference type="Pfam" id="PF01490">
    <property type="entry name" value="Aa_trans"/>
    <property type="match status" value="1"/>
</dbReference>
<evidence type="ECO:0000256" key="3">
    <source>
        <dbReference type="ARBA" id="ARBA00022448"/>
    </source>
</evidence>
<gene>
    <name evidence="11" type="ORF">EYC84_005848</name>
</gene>
<feature type="compositionally biased region" description="Basic and acidic residues" evidence="8">
    <location>
        <begin position="11"/>
        <end position="22"/>
    </location>
</feature>
<feature type="transmembrane region" description="Helical" evidence="9">
    <location>
        <begin position="266"/>
        <end position="287"/>
    </location>
</feature>
<proteinExistence type="inferred from homology"/>
<dbReference type="VEuPathDB" id="FungiDB:MFRU_015g01470"/>
<feature type="transmembrane region" description="Helical" evidence="9">
    <location>
        <begin position="177"/>
        <end position="200"/>
    </location>
</feature>
<dbReference type="GO" id="GO:0015179">
    <property type="term" value="F:L-amino acid transmembrane transporter activity"/>
    <property type="evidence" value="ECO:0007669"/>
    <property type="project" value="TreeGrafter"/>
</dbReference>
<dbReference type="PANTHER" id="PTHR22950:SF458">
    <property type="entry name" value="SODIUM-COUPLED NEUTRAL AMINO ACID TRANSPORTER 11-RELATED"/>
    <property type="match status" value="1"/>
</dbReference>
<organism evidence="11 12">
    <name type="scientific">Monilinia fructicola</name>
    <name type="common">Brown rot fungus</name>
    <name type="synonym">Ciboria fructicola</name>
    <dbReference type="NCBI Taxonomy" id="38448"/>
    <lineage>
        <taxon>Eukaryota</taxon>
        <taxon>Fungi</taxon>
        <taxon>Dikarya</taxon>
        <taxon>Ascomycota</taxon>
        <taxon>Pezizomycotina</taxon>
        <taxon>Leotiomycetes</taxon>
        <taxon>Helotiales</taxon>
        <taxon>Sclerotiniaceae</taxon>
        <taxon>Monilinia</taxon>
    </lineage>
</organism>
<protein>
    <recommendedName>
        <fullName evidence="10">Amino acid transporter transmembrane domain-containing protein</fullName>
    </recommendedName>
</protein>
<comment type="subcellular location">
    <subcellularLocation>
        <location evidence="1">Membrane</location>
        <topology evidence="1">Multi-pass membrane protein</topology>
    </subcellularLocation>
</comment>
<reference evidence="11 12" key="1">
    <citation type="submission" date="2019-06" db="EMBL/GenBank/DDBJ databases">
        <title>Genome Sequence of the Brown Rot Fungal Pathogen Monilinia fructicola.</title>
        <authorList>
            <person name="De Miccolis Angelini R.M."/>
            <person name="Landi L."/>
            <person name="Abate D."/>
            <person name="Pollastro S."/>
            <person name="Romanazzi G."/>
            <person name="Faretra F."/>
        </authorList>
    </citation>
    <scope>NUCLEOTIDE SEQUENCE [LARGE SCALE GENOMIC DNA]</scope>
    <source>
        <strain evidence="11 12">Mfrc123</strain>
    </source>
</reference>
<evidence type="ECO:0000256" key="1">
    <source>
        <dbReference type="ARBA" id="ARBA00004141"/>
    </source>
</evidence>
<feature type="transmembrane region" description="Helical" evidence="9">
    <location>
        <begin position="299"/>
        <end position="320"/>
    </location>
</feature>
<evidence type="ECO:0000256" key="9">
    <source>
        <dbReference type="SAM" id="Phobius"/>
    </source>
</evidence>
<dbReference type="AlphaFoldDB" id="A0A5M9K0E9"/>
<evidence type="ECO:0000313" key="11">
    <source>
        <dbReference type="EMBL" id="KAA8574367.1"/>
    </source>
</evidence>
<keyword evidence="6 9" id="KW-1133">Transmembrane helix</keyword>
<keyword evidence="12" id="KW-1185">Reference proteome</keyword>
<evidence type="ECO:0000256" key="6">
    <source>
        <dbReference type="ARBA" id="ARBA00022989"/>
    </source>
</evidence>
<evidence type="ECO:0000256" key="7">
    <source>
        <dbReference type="ARBA" id="ARBA00023136"/>
    </source>
</evidence>
<accession>A0A5M9K0E9</accession>
<comment type="similarity">
    <text evidence="2">Belongs to the amino acid/polyamine transporter 2 family.</text>
</comment>
<dbReference type="Proteomes" id="UP000322873">
    <property type="component" value="Unassembled WGS sequence"/>
</dbReference>
<evidence type="ECO:0000256" key="8">
    <source>
        <dbReference type="SAM" id="MobiDB-lite"/>
    </source>
</evidence>
<feature type="domain" description="Amino acid transporter transmembrane" evidence="10">
    <location>
        <begin position="146"/>
        <end position="349"/>
    </location>
</feature>
<feature type="compositionally biased region" description="Polar residues" evidence="8">
    <location>
        <begin position="1"/>
        <end position="10"/>
    </location>
</feature>
<dbReference type="EMBL" id="VICG01000003">
    <property type="protein sequence ID" value="KAA8574367.1"/>
    <property type="molecule type" value="Genomic_DNA"/>
</dbReference>
<dbReference type="GO" id="GO:0005783">
    <property type="term" value="C:endoplasmic reticulum"/>
    <property type="evidence" value="ECO:0007669"/>
    <property type="project" value="TreeGrafter"/>
</dbReference>
<comment type="caution">
    <text evidence="11">The sequence shown here is derived from an EMBL/GenBank/DDBJ whole genome shotgun (WGS) entry which is preliminary data.</text>
</comment>
<evidence type="ECO:0000256" key="4">
    <source>
        <dbReference type="ARBA" id="ARBA00022692"/>
    </source>
</evidence>
<evidence type="ECO:0000313" key="12">
    <source>
        <dbReference type="Proteomes" id="UP000322873"/>
    </source>
</evidence>
<name>A0A5M9K0E9_MONFR</name>
<feature type="transmembrane region" description="Helical" evidence="9">
    <location>
        <begin position="152"/>
        <end position="171"/>
    </location>
</feature>
<dbReference type="InterPro" id="IPR013057">
    <property type="entry name" value="AA_transpt_TM"/>
</dbReference>
<keyword evidence="5" id="KW-0029">Amino-acid transport</keyword>
<keyword evidence="7 9" id="KW-0472">Membrane</keyword>